<feature type="compositionally biased region" description="Basic and acidic residues" evidence="1">
    <location>
        <begin position="96"/>
        <end position="109"/>
    </location>
</feature>
<protein>
    <submittedName>
        <fullName evidence="2">Uncharacterized protein</fullName>
    </submittedName>
</protein>
<dbReference type="AlphaFoldDB" id="A0AAD8FHM3"/>
<proteinExistence type="predicted"/>
<feature type="region of interest" description="Disordered" evidence="1">
    <location>
        <begin position="73"/>
        <end position="114"/>
    </location>
</feature>
<keyword evidence="3" id="KW-1185">Reference proteome</keyword>
<gene>
    <name evidence="2" type="ORF">Bpfe_006418</name>
</gene>
<organism evidence="2 3">
    <name type="scientific">Biomphalaria pfeifferi</name>
    <name type="common">Bloodfluke planorb</name>
    <name type="synonym">Freshwater snail</name>
    <dbReference type="NCBI Taxonomy" id="112525"/>
    <lineage>
        <taxon>Eukaryota</taxon>
        <taxon>Metazoa</taxon>
        <taxon>Spiralia</taxon>
        <taxon>Lophotrochozoa</taxon>
        <taxon>Mollusca</taxon>
        <taxon>Gastropoda</taxon>
        <taxon>Heterobranchia</taxon>
        <taxon>Euthyneura</taxon>
        <taxon>Panpulmonata</taxon>
        <taxon>Hygrophila</taxon>
        <taxon>Lymnaeoidea</taxon>
        <taxon>Planorbidae</taxon>
        <taxon>Biomphalaria</taxon>
    </lineage>
</organism>
<evidence type="ECO:0000256" key="1">
    <source>
        <dbReference type="SAM" id="MobiDB-lite"/>
    </source>
</evidence>
<dbReference type="Proteomes" id="UP001233172">
    <property type="component" value="Unassembled WGS sequence"/>
</dbReference>
<feature type="compositionally biased region" description="Polar residues" evidence="1">
    <location>
        <begin position="1"/>
        <end position="13"/>
    </location>
</feature>
<comment type="caution">
    <text evidence="2">The sequence shown here is derived from an EMBL/GenBank/DDBJ whole genome shotgun (WGS) entry which is preliminary data.</text>
</comment>
<feature type="compositionally biased region" description="Low complexity" evidence="1">
    <location>
        <begin position="24"/>
        <end position="42"/>
    </location>
</feature>
<feature type="region of interest" description="Disordered" evidence="1">
    <location>
        <begin position="1"/>
        <end position="42"/>
    </location>
</feature>
<sequence>MNSTDMNVNCESSLSDKEEPETKSVSGSHQTASSSSLAQSSTCSLKFTQKLLLPNDDSWSSIREPLRASGYLNKLPLASRSVRSSPSANGRQLKRSKGDMTSDQDRKPEVAVISQSYDSINLTRSSSKERIKQHQRYSPRAYINEGFDSKELILDPQPDGCCCTAWDDVELSSRQSEA</sequence>
<reference evidence="2" key="1">
    <citation type="journal article" date="2023" name="PLoS Negl. Trop. Dis.">
        <title>A genome sequence for Biomphalaria pfeifferi, the major vector snail for the human-infecting parasite Schistosoma mansoni.</title>
        <authorList>
            <person name="Bu L."/>
            <person name="Lu L."/>
            <person name="Laidemitt M.R."/>
            <person name="Zhang S.M."/>
            <person name="Mutuku M."/>
            <person name="Mkoji G."/>
            <person name="Steinauer M."/>
            <person name="Loker E.S."/>
        </authorList>
    </citation>
    <scope>NUCLEOTIDE SEQUENCE</scope>
    <source>
        <strain evidence="2">KasaAsao</strain>
    </source>
</reference>
<evidence type="ECO:0000313" key="3">
    <source>
        <dbReference type="Proteomes" id="UP001233172"/>
    </source>
</evidence>
<dbReference type="EMBL" id="JASAOG010000018">
    <property type="protein sequence ID" value="KAK0064233.1"/>
    <property type="molecule type" value="Genomic_DNA"/>
</dbReference>
<evidence type="ECO:0000313" key="2">
    <source>
        <dbReference type="EMBL" id="KAK0064233.1"/>
    </source>
</evidence>
<name>A0AAD8FHM3_BIOPF</name>
<feature type="compositionally biased region" description="Polar residues" evidence="1">
    <location>
        <begin position="81"/>
        <end position="90"/>
    </location>
</feature>
<reference evidence="2" key="2">
    <citation type="submission" date="2023-04" db="EMBL/GenBank/DDBJ databases">
        <authorList>
            <person name="Bu L."/>
            <person name="Lu L."/>
            <person name="Laidemitt M.R."/>
            <person name="Zhang S.M."/>
            <person name="Mutuku M."/>
            <person name="Mkoji G."/>
            <person name="Steinauer M."/>
            <person name="Loker E.S."/>
        </authorList>
    </citation>
    <scope>NUCLEOTIDE SEQUENCE</scope>
    <source>
        <strain evidence="2">KasaAsao</strain>
        <tissue evidence="2">Whole Snail</tissue>
    </source>
</reference>
<accession>A0AAD8FHM3</accession>